<evidence type="ECO:0000256" key="1">
    <source>
        <dbReference type="ARBA" id="ARBA00022723"/>
    </source>
</evidence>
<accession>A0A5N6PPN6</accession>
<dbReference type="EMBL" id="SZYD01000003">
    <property type="protein sequence ID" value="KAD6795883.1"/>
    <property type="molecule type" value="Genomic_DNA"/>
</dbReference>
<evidence type="ECO:0000313" key="5">
    <source>
        <dbReference type="Proteomes" id="UP000326396"/>
    </source>
</evidence>
<evidence type="ECO:0008006" key="6">
    <source>
        <dbReference type="Google" id="ProtNLM"/>
    </source>
</evidence>
<dbReference type="InterPro" id="IPR008949">
    <property type="entry name" value="Isoprenoid_synthase_dom_sf"/>
</dbReference>
<organism evidence="4 5">
    <name type="scientific">Mikania micrantha</name>
    <name type="common">bitter vine</name>
    <dbReference type="NCBI Taxonomy" id="192012"/>
    <lineage>
        <taxon>Eukaryota</taxon>
        <taxon>Viridiplantae</taxon>
        <taxon>Streptophyta</taxon>
        <taxon>Embryophyta</taxon>
        <taxon>Tracheophyta</taxon>
        <taxon>Spermatophyta</taxon>
        <taxon>Magnoliopsida</taxon>
        <taxon>eudicotyledons</taxon>
        <taxon>Gunneridae</taxon>
        <taxon>Pentapetalae</taxon>
        <taxon>asterids</taxon>
        <taxon>campanulids</taxon>
        <taxon>Asterales</taxon>
        <taxon>Asteraceae</taxon>
        <taxon>Asteroideae</taxon>
        <taxon>Heliantheae alliance</taxon>
        <taxon>Eupatorieae</taxon>
        <taxon>Mikania</taxon>
    </lineage>
</organism>
<comment type="caution">
    <text evidence="4">The sequence shown here is derived from an EMBL/GenBank/DDBJ whole genome shotgun (WGS) entry which is preliminary data.</text>
</comment>
<evidence type="ECO:0000259" key="3">
    <source>
        <dbReference type="Pfam" id="PF03936"/>
    </source>
</evidence>
<dbReference type="Gene3D" id="1.10.600.10">
    <property type="entry name" value="Farnesyl Diphosphate Synthase"/>
    <property type="match status" value="2"/>
</dbReference>
<dbReference type="InterPro" id="IPR050148">
    <property type="entry name" value="Terpene_synthase-like"/>
</dbReference>
<evidence type="ECO:0000313" key="4">
    <source>
        <dbReference type="EMBL" id="KAD6795883.1"/>
    </source>
</evidence>
<dbReference type="Proteomes" id="UP000326396">
    <property type="component" value="Linkage Group LG11"/>
</dbReference>
<feature type="domain" description="Terpene synthase metal-binding" evidence="3">
    <location>
        <begin position="200"/>
        <end position="330"/>
    </location>
</feature>
<dbReference type="InterPro" id="IPR036965">
    <property type="entry name" value="Terpene_synth_N_sf"/>
</dbReference>
<dbReference type="PANTHER" id="PTHR31225">
    <property type="entry name" value="OS04G0344100 PROTEIN-RELATED"/>
    <property type="match status" value="1"/>
</dbReference>
<gene>
    <name evidence="4" type="ORF">E3N88_06779</name>
</gene>
<dbReference type="InterPro" id="IPR008930">
    <property type="entry name" value="Terpenoid_cyclase/PrenylTrfase"/>
</dbReference>
<evidence type="ECO:0000259" key="2">
    <source>
        <dbReference type="Pfam" id="PF01397"/>
    </source>
</evidence>
<dbReference type="InterPro" id="IPR005630">
    <property type="entry name" value="Terpene_synthase_metal-bd"/>
</dbReference>
<dbReference type="AlphaFoldDB" id="A0A5N6PPN6"/>
<name>A0A5N6PPN6_9ASTR</name>
<dbReference type="Pfam" id="PF01397">
    <property type="entry name" value="Terpene_synth"/>
    <property type="match status" value="1"/>
</dbReference>
<sequence length="380" mass="43635">MLNLRRGIATCQLEEYAKTMEQPKEEVRRLIVNPAIVTDKKLSLIYSVYRLGLAYVFSKDIEGELDKLFNQLNLQSYQEADLYTISVDVFNKFKDCNSSEFKEDITTDVRGMLSFYESAQLRIRGESILDDAFAFMETKLKTIKETLKGSLALQVKHALERSIHRGHPMAEARLYLFHFEEEISRYDSLLTLAKTHFTYLQLLQKEELKIVSIGYHQEAEWRHSGEVPSFEEYMRVGLTTSTHNFISVSAFMGMGEIVTKEAFTWYQSHPKILTASASISRLHDDVMTVEFERERGPSATSIEAYRKTYGVSEYVALEAVKTIVENAWKDINEGCLKPRVVSMDILAPIVNLTRMIDVAYKYNDGLTFPKKTLFCVSVPV</sequence>
<dbReference type="Gene3D" id="1.50.10.130">
    <property type="entry name" value="Terpene synthase, N-terminal domain"/>
    <property type="match status" value="1"/>
</dbReference>
<dbReference type="InterPro" id="IPR001906">
    <property type="entry name" value="Terpene_synth_N"/>
</dbReference>
<dbReference type="SUPFAM" id="SSF48576">
    <property type="entry name" value="Terpenoid synthases"/>
    <property type="match status" value="1"/>
</dbReference>
<dbReference type="OrthoDB" id="1293656at2759"/>
<dbReference type="PANTHER" id="PTHR31225:SF254">
    <property type="entry name" value="LYASE"/>
    <property type="match status" value="1"/>
</dbReference>
<dbReference type="GO" id="GO:0016114">
    <property type="term" value="P:terpenoid biosynthetic process"/>
    <property type="evidence" value="ECO:0007669"/>
    <property type="project" value="InterPro"/>
</dbReference>
<dbReference type="GO" id="GO:0010333">
    <property type="term" value="F:terpene synthase activity"/>
    <property type="evidence" value="ECO:0007669"/>
    <property type="project" value="InterPro"/>
</dbReference>
<keyword evidence="1" id="KW-0479">Metal-binding</keyword>
<reference evidence="4 5" key="1">
    <citation type="submission" date="2019-05" db="EMBL/GenBank/DDBJ databases">
        <title>Mikania micrantha, genome provides insights into the molecular mechanism of rapid growth.</title>
        <authorList>
            <person name="Liu B."/>
        </authorList>
    </citation>
    <scope>NUCLEOTIDE SEQUENCE [LARGE SCALE GENOMIC DNA]</scope>
    <source>
        <strain evidence="4">NLD-2019</strain>
        <tissue evidence="4">Leaf</tissue>
    </source>
</reference>
<protein>
    <recommendedName>
        <fullName evidence="6">Terpene synthase N-terminal domain-containing protein</fullName>
    </recommendedName>
</protein>
<dbReference type="Pfam" id="PF03936">
    <property type="entry name" value="Terpene_synth_C"/>
    <property type="match status" value="1"/>
</dbReference>
<feature type="domain" description="Terpene synthase N-terminal" evidence="2">
    <location>
        <begin position="14"/>
        <end position="159"/>
    </location>
</feature>
<dbReference type="SUPFAM" id="SSF48239">
    <property type="entry name" value="Terpenoid cyclases/Protein prenyltransferases"/>
    <property type="match status" value="1"/>
</dbReference>
<dbReference type="GO" id="GO:0000287">
    <property type="term" value="F:magnesium ion binding"/>
    <property type="evidence" value="ECO:0007669"/>
    <property type="project" value="InterPro"/>
</dbReference>
<proteinExistence type="predicted"/>
<keyword evidence="5" id="KW-1185">Reference proteome</keyword>